<sequence>MLTGDVRPTTLSGIKSLAAQLRKERGIKHANALDLAAQAASYSNFRNAQRVFLQREQEAPRPYVLLSIYWCDKEQKYTCGRETLKIELSRPILEICGRYALKKIRGFGNLRMVADDHFVCDALATSQAYARERLCTAERSVRFMEHTGLRPPRSSREAHPEALVRDQLPNRDHATAWIDPHSDQFILVDEPYGDAPDEVKRAAWTVRTGWRIAKTAWPGMYSPYNCDLYVATDAKSGYDLDALVAKIDAMPAPLVVENWAGESSPSWDTFVSPLARTAQDVRRARCRGTVYPSASATSVPYSYQLGSTRRRPVGELGVAGHIEAGSIIKAVLMSRHRPGGVWNRLSSLRSTLEDWLELERRRGELNGPEFFQVYYGDTIANKDHLEKTRSREGLISMLGELKAQLQQAYSDCAPLRQQLHRIEMSMSLIKK</sequence>
<gene>
    <name evidence="2" type="ORF">MPL3356_350048</name>
</gene>
<dbReference type="Pfam" id="PF18536">
    <property type="entry name" value="DUF5623"/>
    <property type="match status" value="1"/>
</dbReference>
<dbReference type="Gene3D" id="1.20.1260.40">
    <property type="match status" value="1"/>
</dbReference>
<protein>
    <recommendedName>
        <fullName evidence="1">DUF5623 domain-containing protein</fullName>
    </recommendedName>
</protein>
<name>A0A090FQY9_MESPL</name>
<proteinExistence type="predicted"/>
<dbReference type="EMBL" id="CCMZ01000029">
    <property type="protein sequence ID" value="CDX21309.1"/>
    <property type="molecule type" value="Genomic_DNA"/>
</dbReference>
<evidence type="ECO:0000259" key="1">
    <source>
        <dbReference type="Pfam" id="PF18536"/>
    </source>
</evidence>
<organism evidence="2 3">
    <name type="scientific">Mesorhizobium plurifarium</name>
    <dbReference type="NCBI Taxonomy" id="69974"/>
    <lineage>
        <taxon>Bacteria</taxon>
        <taxon>Pseudomonadati</taxon>
        <taxon>Pseudomonadota</taxon>
        <taxon>Alphaproteobacteria</taxon>
        <taxon>Hyphomicrobiales</taxon>
        <taxon>Phyllobacteriaceae</taxon>
        <taxon>Mesorhizobium</taxon>
    </lineage>
</organism>
<accession>A0A090FQY9</accession>
<dbReference type="Proteomes" id="UP000045285">
    <property type="component" value="Unassembled WGS sequence"/>
</dbReference>
<dbReference type="InterPro" id="IPR040531">
    <property type="entry name" value="DUF5623"/>
</dbReference>
<keyword evidence="3" id="KW-1185">Reference proteome</keyword>
<feature type="domain" description="DUF5623" evidence="1">
    <location>
        <begin position="308"/>
        <end position="424"/>
    </location>
</feature>
<evidence type="ECO:0000313" key="3">
    <source>
        <dbReference type="Proteomes" id="UP000045285"/>
    </source>
</evidence>
<dbReference type="AlphaFoldDB" id="A0A090FQY9"/>
<evidence type="ECO:0000313" key="2">
    <source>
        <dbReference type="EMBL" id="CDX21309.1"/>
    </source>
</evidence>
<reference evidence="3" key="1">
    <citation type="submission" date="2014-08" db="EMBL/GenBank/DDBJ databases">
        <authorList>
            <person name="Moulin L."/>
        </authorList>
    </citation>
    <scope>NUCLEOTIDE SEQUENCE [LARGE SCALE GENOMIC DNA]</scope>
</reference>